<reference evidence="2" key="1">
    <citation type="submission" date="2022-11" db="UniProtKB">
        <authorList>
            <consortium name="WormBaseParasite"/>
        </authorList>
    </citation>
    <scope>IDENTIFICATION</scope>
</reference>
<dbReference type="AlphaFoldDB" id="A0A914C6M1"/>
<organism evidence="1 2">
    <name type="scientific">Acrobeloides nanus</name>
    <dbReference type="NCBI Taxonomy" id="290746"/>
    <lineage>
        <taxon>Eukaryota</taxon>
        <taxon>Metazoa</taxon>
        <taxon>Ecdysozoa</taxon>
        <taxon>Nematoda</taxon>
        <taxon>Chromadorea</taxon>
        <taxon>Rhabditida</taxon>
        <taxon>Tylenchina</taxon>
        <taxon>Cephalobomorpha</taxon>
        <taxon>Cephaloboidea</taxon>
        <taxon>Cephalobidae</taxon>
        <taxon>Acrobeloides</taxon>
    </lineage>
</organism>
<sequence length="138" mass="15604">MNRFCLVVCGFWNYVSFFHFVSVFESRLKKAIVVSAYKTQTNSSINLGKHGIKQITSGIQDYFLSYIFRAESWIKYVKIADQHIVCLGMFQLREDRSNGCAQPSGNDTKGRAQFVHCATTCFATDCLNTSATGFLSNR</sequence>
<dbReference type="WBParaSite" id="ACRNAN_Path_437.g1653.t1">
    <property type="protein sequence ID" value="ACRNAN_Path_437.g1653.t1"/>
    <property type="gene ID" value="ACRNAN_Path_437.g1653"/>
</dbReference>
<evidence type="ECO:0000313" key="1">
    <source>
        <dbReference type="Proteomes" id="UP000887540"/>
    </source>
</evidence>
<proteinExistence type="predicted"/>
<dbReference type="Proteomes" id="UP000887540">
    <property type="component" value="Unplaced"/>
</dbReference>
<evidence type="ECO:0000313" key="2">
    <source>
        <dbReference type="WBParaSite" id="ACRNAN_Path_437.g1653.t1"/>
    </source>
</evidence>
<keyword evidence="1" id="KW-1185">Reference proteome</keyword>
<name>A0A914C6M1_9BILA</name>
<protein>
    <submittedName>
        <fullName evidence="2">Secreted protein</fullName>
    </submittedName>
</protein>
<accession>A0A914C6M1</accession>